<proteinExistence type="predicted"/>
<protein>
    <submittedName>
        <fullName evidence="1">Uncharacterized protein</fullName>
    </submittedName>
</protein>
<dbReference type="AlphaFoldDB" id="A0A3P6F9F4"/>
<evidence type="ECO:0000313" key="1">
    <source>
        <dbReference type="EMBL" id="VDD42075.1"/>
    </source>
</evidence>
<sequence length="78" mass="9426">MQSLQGNKHKRRFTLLCWQSAIYWIWQERNKRLHQQFRPSETIISLITRQITDPISSYRLNSPALSSLYMQLWLSTET</sequence>
<dbReference type="EMBL" id="LR031877">
    <property type="protein sequence ID" value="VDD42075.1"/>
    <property type="molecule type" value="Genomic_DNA"/>
</dbReference>
<reference evidence="1" key="1">
    <citation type="submission" date="2018-11" db="EMBL/GenBank/DDBJ databases">
        <authorList>
            <consortium name="Genoscope - CEA"/>
            <person name="William W."/>
        </authorList>
    </citation>
    <scope>NUCLEOTIDE SEQUENCE</scope>
</reference>
<organism evidence="1">
    <name type="scientific">Brassica oleracea</name>
    <name type="common">Wild cabbage</name>
    <dbReference type="NCBI Taxonomy" id="3712"/>
    <lineage>
        <taxon>Eukaryota</taxon>
        <taxon>Viridiplantae</taxon>
        <taxon>Streptophyta</taxon>
        <taxon>Embryophyta</taxon>
        <taxon>Tracheophyta</taxon>
        <taxon>Spermatophyta</taxon>
        <taxon>Magnoliopsida</taxon>
        <taxon>eudicotyledons</taxon>
        <taxon>Gunneridae</taxon>
        <taxon>Pentapetalae</taxon>
        <taxon>rosids</taxon>
        <taxon>malvids</taxon>
        <taxon>Brassicales</taxon>
        <taxon>Brassicaceae</taxon>
        <taxon>Brassiceae</taxon>
        <taxon>Brassica</taxon>
    </lineage>
</organism>
<gene>
    <name evidence="1" type="ORF">BOLC5T29622H</name>
</gene>
<accession>A0A3P6F9F4</accession>
<name>A0A3P6F9F4_BRAOL</name>